<dbReference type="AlphaFoldDB" id="A0AAV4W8A2"/>
<dbReference type="Proteomes" id="UP001054945">
    <property type="component" value="Unassembled WGS sequence"/>
</dbReference>
<gene>
    <name evidence="1" type="ORF">CEXT_141241</name>
</gene>
<dbReference type="EMBL" id="BPLR01015835">
    <property type="protein sequence ID" value="GIY79017.1"/>
    <property type="molecule type" value="Genomic_DNA"/>
</dbReference>
<protein>
    <submittedName>
        <fullName evidence="1">Uncharacterized protein</fullName>
    </submittedName>
</protein>
<organism evidence="1 2">
    <name type="scientific">Caerostris extrusa</name>
    <name type="common">Bark spider</name>
    <name type="synonym">Caerostris bankana</name>
    <dbReference type="NCBI Taxonomy" id="172846"/>
    <lineage>
        <taxon>Eukaryota</taxon>
        <taxon>Metazoa</taxon>
        <taxon>Ecdysozoa</taxon>
        <taxon>Arthropoda</taxon>
        <taxon>Chelicerata</taxon>
        <taxon>Arachnida</taxon>
        <taxon>Araneae</taxon>
        <taxon>Araneomorphae</taxon>
        <taxon>Entelegynae</taxon>
        <taxon>Araneoidea</taxon>
        <taxon>Araneidae</taxon>
        <taxon>Caerostris</taxon>
    </lineage>
</organism>
<proteinExistence type="predicted"/>
<sequence length="116" mass="12953">MMKNKRAGSLSGSANFMQIKRKTDGYPIPRNVPQRDEEGFLTSLSYRARKSYSPSSSSEVASSYYASPENYSPTILNKPVTSIELTNQPATNSNVIIIYKYLLVMTKTVNAPSYLE</sequence>
<evidence type="ECO:0000313" key="1">
    <source>
        <dbReference type="EMBL" id="GIY79017.1"/>
    </source>
</evidence>
<evidence type="ECO:0000313" key="2">
    <source>
        <dbReference type="Proteomes" id="UP001054945"/>
    </source>
</evidence>
<keyword evidence="2" id="KW-1185">Reference proteome</keyword>
<comment type="caution">
    <text evidence="1">The sequence shown here is derived from an EMBL/GenBank/DDBJ whole genome shotgun (WGS) entry which is preliminary data.</text>
</comment>
<name>A0AAV4W8A2_CAEEX</name>
<accession>A0AAV4W8A2</accession>
<reference evidence="1 2" key="1">
    <citation type="submission" date="2021-06" db="EMBL/GenBank/DDBJ databases">
        <title>Caerostris extrusa draft genome.</title>
        <authorList>
            <person name="Kono N."/>
            <person name="Arakawa K."/>
        </authorList>
    </citation>
    <scope>NUCLEOTIDE SEQUENCE [LARGE SCALE GENOMIC DNA]</scope>
</reference>